<sequence length="106" mass="11688">MPPGIAVVVEIVEGVRTPQRFFQANPLLIFKIVLRVIRVGLTVVHVVDDELMQMPTLPPHGPEQGHVQFTQGNVGRHQNRSVDQRSAVTLSRVNYLGRCASIILAG</sequence>
<gene>
    <name evidence="1" type="ORF">DFR37_1421</name>
</gene>
<protein>
    <submittedName>
        <fullName evidence="1">Uncharacterized protein</fullName>
    </submittedName>
</protein>
<dbReference type="EMBL" id="QNRQ01000042">
    <property type="protein sequence ID" value="RBP32436.1"/>
    <property type="molecule type" value="Genomic_DNA"/>
</dbReference>
<dbReference type="Proteomes" id="UP000253628">
    <property type="component" value="Unassembled WGS sequence"/>
</dbReference>
<name>A0A366GW49_9BURK</name>
<organism evidence="1 2">
    <name type="scientific">Eoetvoesiella caeni</name>
    <dbReference type="NCBI Taxonomy" id="645616"/>
    <lineage>
        <taxon>Bacteria</taxon>
        <taxon>Pseudomonadati</taxon>
        <taxon>Pseudomonadota</taxon>
        <taxon>Betaproteobacteria</taxon>
        <taxon>Burkholderiales</taxon>
        <taxon>Alcaligenaceae</taxon>
        <taxon>Eoetvoesiella</taxon>
    </lineage>
</organism>
<dbReference type="AlphaFoldDB" id="A0A366GW49"/>
<keyword evidence="2" id="KW-1185">Reference proteome</keyword>
<proteinExistence type="predicted"/>
<reference evidence="1 2" key="1">
    <citation type="submission" date="2018-06" db="EMBL/GenBank/DDBJ databases">
        <title>Genomic Encyclopedia of Type Strains, Phase IV (KMG-IV): sequencing the most valuable type-strain genomes for metagenomic binning, comparative biology and taxonomic classification.</title>
        <authorList>
            <person name="Goeker M."/>
        </authorList>
    </citation>
    <scope>NUCLEOTIDE SEQUENCE [LARGE SCALE GENOMIC DNA]</scope>
    <source>
        <strain evidence="1 2">DSM 25520</strain>
    </source>
</reference>
<comment type="caution">
    <text evidence="1">The sequence shown here is derived from an EMBL/GenBank/DDBJ whole genome shotgun (WGS) entry which is preliminary data.</text>
</comment>
<evidence type="ECO:0000313" key="1">
    <source>
        <dbReference type="EMBL" id="RBP32436.1"/>
    </source>
</evidence>
<evidence type="ECO:0000313" key="2">
    <source>
        <dbReference type="Proteomes" id="UP000253628"/>
    </source>
</evidence>
<accession>A0A366GW49</accession>